<dbReference type="PANTHER" id="PTHR44688:SF16">
    <property type="entry name" value="DNA-BINDING TRANSCRIPTIONAL ACTIVATOR DEVR_DOSR"/>
    <property type="match status" value="1"/>
</dbReference>
<dbReference type="PRINTS" id="PR00038">
    <property type="entry name" value="HTHLUXR"/>
</dbReference>
<dbReference type="Pfam" id="PF00196">
    <property type="entry name" value="GerE"/>
    <property type="match status" value="1"/>
</dbReference>
<dbReference type="GO" id="GO:0006355">
    <property type="term" value="P:regulation of DNA-templated transcription"/>
    <property type="evidence" value="ECO:0007669"/>
    <property type="project" value="InterPro"/>
</dbReference>
<dbReference type="InterPro" id="IPR016032">
    <property type="entry name" value="Sig_transdc_resp-reg_C-effctor"/>
</dbReference>
<dbReference type="STRING" id="321763.SAMN04488692_10381"/>
<evidence type="ECO:0000256" key="3">
    <source>
        <dbReference type="ARBA" id="ARBA00023163"/>
    </source>
</evidence>
<keyword evidence="3" id="KW-0804">Transcription</keyword>
<protein>
    <submittedName>
        <fullName evidence="5">Regulatory protein, luxR family</fullName>
    </submittedName>
</protein>
<organism evidence="5 6">
    <name type="scientific">Halarsenatibacter silvermanii</name>
    <dbReference type="NCBI Taxonomy" id="321763"/>
    <lineage>
        <taxon>Bacteria</taxon>
        <taxon>Bacillati</taxon>
        <taxon>Bacillota</taxon>
        <taxon>Clostridia</taxon>
        <taxon>Halanaerobiales</taxon>
        <taxon>Halarsenatibacteraceae</taxon>
        <taxon>Halarsenatibacter</taxon>
    </lineage>
</organism>
<reference evidence="5 6" key="1">
    <citation type="submission" date="2016-10" db="EMBL/GenBank/DDBJ databases">
        <authorList>
            <person name="de Groot N.N."/>
        </authorList>
    </citation>
    <scope>NUCLEOTIDE SEQUENCE [LARGE SCALE GENOMIC DNA]</scope>
    <source>
        <strain evidence="5 6">SLAS-1</strain>
    </source>
</reference>
<dbReference type="OrthoDB" id="1137593at2"/>
<keyword evidence="1" id="KW-0805">Transcription regulation</keyword>
<dbReference type="InterPro" id="IPR036388">
    <property type="entry name" value="WH-like_DNA-bd_sf"/>
</dbReference>
<dbReference type="CDD" id="cd06170">
    <property type="entry name" value="LuxR_C_like"/>
    <property type="match status" value="1"/>
</dbReference>
<evidence type="ECO:0000313" key="6">
    <source>
        <dbReference type="Proteomes" id="UP000199476"/>
    </source>
</evidence>
<sequence>MAAEDSNLNKNMWKKIMKFVNRTCVKASFEKYYEKILQELDHFILFDAGHILEHNDDQDFSKFITVNIDYEVIDEYVEHFQYIDPLKNCIFDTPSALKSSLVFDHRSWRRTNYFNNFLSPNEFYYLCGVDIHYRGEILITITLIRQEESGDFSTAELLFLNRVKTSIACHIHLLKKIHPQSLSDQKYINIKYRLSMEKFDFTPREKEVACLVRSGQSNLEISEDLFISVNTVKKHLQNLYRKAGVSSRQELIHRLLEN</sequence>
<accession>A0A1G9IWC8</accession>
<dbReference type="InterPro" id="IPR000792">
    <property type="entry name" value="Tscrpt_reg_LuxR_C"/>
</dbReference>
<dbReference type="AlphaFoldDB" id="A0A1G9IWC8"/>
<gene>
    <name evidence="5" type="ORF">SAMN04488692_10381</name>
</gene>
<name>A0A1G9IWC8_9FIRM</name>
<dbReference type="SMART" id="SM00421">
    <property type="entry name" value="HTH_LUXR"/>
    <property type="match status" value="1"/>
</dbReference>
<evidence type="ECO:0000313" key="5">
    <source>
        <dbReference type="EMBL" id="SDL29599.1"/>
    </source>
</evidence>
<dbReference type="PROSITE" id="PS50043">
    <property type="entry name" value="HTH_LUXR_2"/>
    <property type="match status" value="1"/>
</dbReference>
<dbReference type="PANTHER" id="PTHR44688">
    <property type="entry name" value="DNA-BINDING TRANSCRIPTIONAL ACTIVATOR DEVR_DOSR"/>
    <property type="match status" value="1"/>
</dbReference>
<evidence type="ECO:0000256" key="1">
    <source>
        <dbReference type="ARBA" id="ARBA00023015"/>
    </source>
</evidence>
<keyword evidence="6" id="KW-1185">Reference proteome</keyword>
<proteinExistence type="predicted"/>
<dbReference type="Gene3D" id="1.10.10.10">
    <property type="entry name" value="Winged helix-like DNA-binding domain superfamily/Winged helix DNA-binding domain"/>
    <property type="match status" value="1"/>
</dbReference>
<dbReference type="RefSeq" id="WP_159429770.1">
    <property type="nucleotide sequence ID" value="NZ_FNGO01000003.1"/>
</dbReference>
<feature type="domain" description="HTH luxR-type" evidence="4">
    <location>
        <begin position="194"/>
        <end position="258"/>
    </location>
</feature>
<dbReference type="SUPFAM" id="SSF46894">
    <property type="entry name" value="C-terminal effector domain of the bipartite response regulators"/>
    <property type="match status" value="1"/>
</dbReference>
<dbReference type="EMBL" id="FNGO01000003">
    <property type="protein sequence ID" value="SDL29599.1"/>
    <property type="molecule type" value="Genomic_DNA"/>
</dbReference>
<evidence type="ECO:0000259" key="4">
    <source>
        <dbReference type="PROSITE" id="PS50043"/>
    </source>
</evidence>
<dbReference type="Proteomes" id="UP000199476">
    <property type="component" value="Unassembled WGS sequence"/>
</dbReference>
<evidence type="ECO:0000256" key="2">
    <source>
        <dbReference type="ARBA" id="ARBA00023125"/>
    </source>
</evidence>
<dbReference type="PROSITE" id="PS00622">
    <property type="entry name" value="HTH_LUXR_1"/>
    <property type="match status" value="1"/>
</dbReference>
<keyword evidence="2" id="KW-0238">DNA-binding</keyword>
<dbReference type="GO" id="GO:0003677">
    <property type="term" value="F:DNA binding"/>
    <property type="evidence" value="ECO:0007669"/>
    <property type="project" value="UniProtKB-KW"/>
</dbReference>